<dbReference type="Gene3D" id="3.40.50.10050">
    <property type="entry name" value="Translation initiation factor IF- 2, domain 3"/>
    <property type="match status" value="1"/>
</dbReference>
<dbReference type="GO" id="GO:0005525">
    <property type="term" value="F:GTP binding"/>
    <property type="evidence" value="ECO:0007669"/>
    <property type="project" value="UniProtKB-KW"/>
</dbReference>
<dbReference type="GO" id="GO:0000049">
    <property type="term" value="F:tRNA binding"/>
    <property type="evidence" value="ECO:0007669"/>
    <property type="project" value="EnsemblFungi"/>
</dbReference>
<dbReference type="HAMAP" id="MF_00100_B">
    <property type="entry name" value="IF_2_B"/>
    <property type="match status" value="1"/>
</dbReference>
<evidence type="ECO:0000256" key="1">
    <source>
        <dbReference type="ARBA" id="ARBA00004173"/>
    </source>
</evidence>
<dbReference type="InterPro" id="IPR000178">
    <property type="entry name" value="TF_IF2_bacterial-like"/>
</dbReference>
<dbReference type="InterPro" id="IPR044145">
    <property type="entry name" value="IF2_II"/>
</dbReference>
<feature type="compositionally biased region" description="Basic and acidic residues" evidence="11">
    <location>
        <begin position="90"/>
        <end position="105"/>
    </location>
</feature>
<dbReference type="FunFam" id="3.40.50.300:FF:000019">
    <property type="entry name" value="Translation initiation factor IF-2"/>
    <property type="match status" value="1"/>
</dbReference>
<keyword evidence="7" id="KW-0496">Mitochondrion</keyword>
<dbReference type="FunFam" id="2.40.30.10:FF:000126">
    <property type="entry name" value="Mitochondrial translation initiation factor"/>
    <property type="match status" value="1"/>
</dbReference>
<dbReference type="Pfam" id="PF11987">
    <property type="entry name" value="IF-2"/>
    <property type="match status" value="1"/>
</dbReference>
<dbReference type="PANTHER" id="PTHR43381">
    <property type="entry name" value="TRANSLATION INITIATION FACTOR IF-2-RELATED"/>
    <property type="match status" value="1"/>
</dbReference>
<keyword evidence="5" id="KW-0648">Protein biosynthesis</keyword>
<evidence type="ECO:0000256" key="5">
    <source>
        <dbReference type="ARBA" id="ARBA00022917"/>
    </source>
</evidence>
<proteinExistence type="inferred from homology"/>
<evidence type="ECO:0000256" key="6">
    <source>
        <dbReference type="ARBA" id="ARBA00022946"/>
    </source>
</evidence>
<dbReference type="AlphaFoldDB" id="A0A1E3PXC0"/>
<dbReference type="CDD" id="cd03702">
    <property type="entry name" value="IF2_mtIF2_II"/>
    <property type="match status" value="1"/>
</dbReference>
<evidence type="ECO:0000259" key="12">
    <source>
        <dbReference type="PROSITE" id="PS51722"/>
    </source>
</evidence>
<dbReference type="FunFam" id="2.40.30.10:FF:000008">
    <property type="entry name" value="Translation initiation factor IF-2"/>
    <property type="match status" value="1"/>
</dbReference>
<comment type="subcellular location">
    <subcellularLocation>
        <location evidence="1">Mitochondrion</location>
    </subcellularLocation>
</comment>
<dbReference type="InterPro" id="IPR023115">
    <property type="entry name" value="TIF_IF2_dom3"/>
</dbReference>
<dbReference type="GO" id="GO:0003924">
    <property type="term" value="F:GTPase activity"/>
    <property type="evidence" value="ECO:0007669"/>
    <property type="project" value="EnsemblFungi"/>
</dbReference>
<dbReference type="CDD" id="cd01887">
    <property type="entry name" value="IF2_eIF5B"/>
    <property type="match status" value="1"/>
</dbReference>
<accession>A0A1E3PXC0</accession>
<dbReference type="GO" id="GO:0032543">
    <property type="term" value="P:mitochondrial translation"/>
    <property type="evidence" value="ECO:0007669"/>
    <property type="project" value="EnsemblFungi"/>
</dbReference>
<feature type="region of interest" description="Disordered" evidence="11">
    <location>
        <begin position="58"/>
        <end position="132"/>
    </location>
</feature>
<dbReference type="FunFam" id="3.40.50.10050:FF:000001">
    <property type="entry name" value="Translation initiation factor IF-2"/>
    <property type="match status" value="1"/>
</dbReference>
<evidence type="ECO:0000256" key="7">
    <source>
        <dbReference type="ARBA" id="ARBA00023128"/>
    </source>
</evidence>
<dbReference type="GO" id="GO:0005739">
    <property type="term" value="C:mitochondrion"/>
    <property type="evidence" value="ECO:0007669"/>
    <property type="project" value="UniProtKB-SubCell"/>
</dbReference>
<evidence type="ECO:0000256" key="8">
    <source>
        <dbReference type="ARBA" id="ARBA00023134"/>
    </source>
</evidence>
<evidence type="ECO:0000256" key="11">
    <source>
        <dbReference type="SAM" id="MobiDB-lite"/>
    </source>
</evidence>
<keyword evidence="8" id="KW-0342">GTP-binding</keyword>
<dbReference type="Pfam" id="PF00009">
    <property type="entry name" value="GTP_EFTU"/>
    <property type="match status" value="1"/>
</dbReference>
<dbReference type="Pfam" id="PF04760">
    <property type="entry name" value="IF2_N"/>
    <property type="match status" value="1"/>
</dbReference>
<keyword evidence="14" id="KW-1185">Reference proteome</keyword>
<dbReference type="SUPFAM" id="SSF52540">
    <property type="entry name" value="P-loop containing nucleoside triphosphate hydrolases"/>
    <property type="match status" value="1"/>
</dbReference>
<evidence type="ECO:0000256" key="4">
    <source>
        <dbReference type="ARBA" id="ARBA00022741"/>
    </source>
</evidence>
<dbReference type="InterPro" id="IPR053905">
    <property type="entry name" value="EF-G-like_DII"/>
</dbReference>
<dbReference type="NCBIfam" id="TIGR00487">
    <property type="entry name" value="IF-2"/>
    <property type="match status" value="1"/>
</dbReference>
<dbReference type="SUPFAM" id="SSF52156">
    <property type="entry name" value="Initiation factor IF2/eIF5b, domain 3"/>
    <property type="match status" value="1"/>
</dbReference>
<feature type="domain" description="Tr-type G" evidence="12">
    <location>
        <begin position="270"/>
        <end position="444"/>
    </location>
</feature>
<sequence length="802" mass="88557">MKVVGGLAYKTPLRCSFPTRRWYHAGIPMLYAAADNTSAQGGFEVSFGNFSFKSAKGQRKSELDKRKSPAGERTVIEHAVPRHSPTLISEKSRKPRTDPYKERDRKKTQKQNGKIPLKDEKGSKGKYINAIDQSASRNSRSIELDLDDDADDEIDDIFDDLGNEFDEGTRSKKSKKKKKDPYRKRGGTPTLPIPAFITVSNLASLLGVRQQLLIRSLRNMGFENTNFNHVLDYEIASLIAMEYGFEPETESDDGDLVAQLLPTDKERVPPRPPFVTIMGHVDHGKTTILDYLRKSRIAASEHGGITQHIGAFSVPLSNGQRITFLDTPGHAAFLKMRQRGANITDIVVLVVAADDSVMPQTKEAIKHANNSNVPIIVAINKVDKANIDIDRVMQDLAANAVYVEGYGGETMAVPVSGLTGQGIPDLEEAIIALSEVLDLRAEPTGNAEGWVIESELKKGRGNTATVIIRRGTLKAGSYLVAGTGYARVRSLKDENGKAITQAGPGQPVEVDGWKSLPEAGDEVLQASNEQHAKDVVEHRLKKLEIKKASRDIEVINEKRRLDRIERVENTDQSRRSRRAARNATPQLIEDVHDDGTKVRNYVLKADVSGSAEAVTDAIQDIGNDVVKCRVVHSDVGPPTESDVLLAEVSNADILCFNVHPDRDLLATATKHNVKVVSHTIIYHLLQDVTRRVSELLDPIIETKVNGEAEVRAIFTFSVKKNLTKIAGCRISNGTAKRGSTVRVLRNKDVIFDGMLDSLKQGKHDATELAKGNDCGMTFKDFDSFQEGDIVQFYEKVYVPQYL</sequence>
<comment type="function">
    <text evidence="9">One of the essential components for the initiation of protein synthesis. Protects formylmethionyl-tRNA from spontaneous hydrolysis and promotes its binding to the 30S ribosomal subunits. Also involved in the hydrolysis of GTP during the formation of the 70S ribosomal complex.</text>
</comment>
<dbReference type="InterPro" id="IPR000795">
    <property type="entry name" value="T_Tr_GTP-bd_dom"/>
</dbReference>
<reference evidence="13 14" key="1">
    <citation type="journal article" date="2016" name="Proc. Natl. Acad. Sci. U.S.A.">
        <title>Comparative genomics of biotechnologically important yeasts.</title>
        <authorList>
            <person name="Riley R."/>
            <person name="Haridas S."/>
            <person name="Wolfe K.H."/>
            <person name="Lopes M.R."/>
            <person name="Hittinger C.T."/>
            <person name="Goeker M."/>
            <person name="Salamov A.A."/>
            <person name="Wisecaver J.H."/>
            <person name="Long T.M."/>
            <person name="Calvey C.H."/>
            <person name="Aerts A.L."/>
            <person name="Barry K.W."/>
            <person name="Choi C."/>
            <person name="Clum A."/>
            <person name="Coughlan A.Y."/>
            <person name="Deshpande S."/>
            <person name="Douglass A.P."/>
            <person name="Hanson S.J."/>
            <person name="Klenk H.-P."/>
            <person name="LaButti K.M."/>
            <person name="Lapidus A."/>
            <person name="Lindquist E.A."/>
            <person name="Lipzen A.M."/>
            <person name="Meier-Kolthoff J.P."/>
            <person name="Ohm R.A."/>
            <person name="Otillar R.P."/>
            <person name="Pangilinan J.L."/>
            <person name="Peng Y."/>
            <person name="Rokas A."/>
            <person name="Rosa C.A."/>
            <person name="Scheuner C."/>
            <person name="Sibirny A.A."/>
            <person name="Slot J.C."/>
            <person name="Stielow J.B."/>
            <person name="Sun H."/>
            <person name="Kurtzman C.P."/>
            <person name="Blackwell M."/>
            <person name="Grigoriev I.V."/>
            <person name="Jeffries T.W."/>
        </authorList>
    </citation>
    <scope>NUCLEOTIDE SEQUENCE [LARGE SCALE GENOMIC DNA]</scope>
    <source>
        <strain evidence="13 14">NRRL Y-11557</strain>
    </source>
</reference>
<evidence type="ECO:0000313" key="14">
    <source>
        <dbReference type="Proteomes" id="UP000094385"/>
    </source>
</evidence>
<protein>
    <recommendedName>
        <fullName evidence="10">Translation initiation factor IF-2, mitochondrial</fullName>
    </recommendedName>
</protein>
<dbReference type="PANTHER" id="PTHR43381:SF20">
    <property type="entry name" value="TRANSLATION INITIATION FACTOR IF-2, MITOCHONDRIAL"/>
    <property type="match status" value="1"/>
</dbReference>
<dbReference type="Gene3D" id="2.40.30.10">
    <property type="entry name" value="Translation factors"/>
    <property type="match status" value="2"/>
</dbReference>
<dbReference type="STRING" id="675824.A0A1E3PXC0"/>
<dbReference type="InterPro" id="IPR036925">
    <property type="entry name" value="TIF_IF2_dom3_sf"/>
</dbReference>
<dbReference type="Pfam" id="PF22042">
    <property type="entry name" value="EF-G_D2"/>
    <property type="match status" value="1"/>
</dbReference>
<dbReference type="InterPro" id="IPR015760">
    <property type="entry name" value="TIF_IF2"/>
</dbReference>
<gene>
    <name evidence="13" type="ORF">LIPSTDRAFT_6170</name>
</gene>
<evidence type="ECO:0000256" key="3">
    <source>
        <dbReference type="ARBA" id="ARBA00022540"/>
    </source>
</evidence>
<dbReference type="Gene3D" id="3.40.50.300">
    <property type="entry name" value="P-loop containing nucleotide triphosphate hydrolases"/>
    <property type="match status" value="1"/>
</dbReference>
<dbReference type="OrthoDB" id="361630at2759"/>
<evidence type="ECO:0000256" key="9">
    <source>
        <dbReference type="ARBA" id="ARBA00025162"/>
    </source>
</evidence>
<organism evidence="13 14">
    <name type="scientific">Lipomyces starkeyi NRRL Y-11557</name>
    <dbReference type="NCBI Taxonomy" id="675824"/>
    <lineage>
        <taxon>Eukaryota</taxon>
        <taxon>Fungi</taxon>
        <taxon>Dikarya</taxon>
        <taxon>Ascomycota</taxon>
        <taxon>Saccharomycotina</taxon>
        <taxon>Lipomycetes</taxon>
        <taxon>Lipomycetales</taxon>
        <taxon>Lipomycetaceae</taxon>
        <taxon>Lipomyces</taxon>
    </lineage>
</organism>
<dbReference type="InterPro" id="IPR027417">
    <property type="entry name" value="P-loop_NTPase"/>
</dbReference>
<feature type="compositionally biased region" description="Basic and acidic residues" evidence="11">
    <location>
        <begin position="59"/>
        <end position="80"/>
    </location>
</feature>
<dbReference type="CDD" id="cd03692">
    <property type="entry name" value="mtIF2_IVc"/>
    <property type="match status" value="1"/>
</dbReference>
<name>A0A1E3PXC0_LIPST</name>
<dbReference type="EMBL" id="KV454301">
    <property type="protein sequence ID" value="ODQ70071.1"/>
    <property type="molecule type" value="Genomic_DNA"/>
</dbReference>
<keyword evidence="3" id="KW-0396">Initiation factor</keyword>
<dbReference type="PROSITE" id="PS51722">
    <property type="entry name" value="G_TR_2"/>
    <property type="match status" value="1"/>
</dbReference>
<feature type="region of interest" description="Disordered" evidence="11">
    <location>
        <begin position="161"/>
        <end position="190"/>
    </location>
</feature>
<dbReference type="Proteomes" id="UP000094385">
    <property type="component" value="Unassembled WGS sequence"/>
</dbReference>
<evidence type="ECO:0000256" key="2">
    <source>
        <dbReference type="ARBA" id="ARBA00007733"/>
    </source>
</evidence>
<dbReference type="NCBIfam" id="TIGR00231">
    <property type="entry name" value="small_GTP"/>
    <property type="match status" value="1"/>
</dbReference>
<evidence type="ECO:0000256" key="10">
    <source>
        <dbReference type="ARBA" id="ARBA00044200"/>
    </source>
</evidence>
<evidence type="ECO:0000313" key="13">
    <source>
        <dbReference type="EMBL" id="ODQ70071.1"/>
    </source>
</evidence>
<dbReference type="InterPro" id="IPR009000">
    <property type="entry name" value="Transl_B-barrel_sf"/>
</dbReference>
<dbReference type="GO" id="GO:0003743">
    <property type="term" value="F:translation initiation factor activity"/>
    <property type="evidence" value="ECO:0007669"/>
    <property type="project" value="UniProtKB-KW"/>
</dbReference>
<keyword evidence="6" id="KW-0809">Transit peptide</keyword>
<dbReference type="InterPro" id="IPR006847">
    <property type="entry name" value="IF2_N"/>
</dbReference>
<dbReference type="SUPFAM" id="SSF50447">
    <property type="entry name" value="Translation proteins"/>
    <property type="match status" value="2"/>
</dbReference>
<comment type="similarity">
    <text evidence="2">Belongs to the TRAFAC class translation factor GTPase superfamily. Classic translation factor GTPase family. IF-2 subfamily.</text>
</comment>
<keyword evidence="4" id="KW-0547">Nucleotide-binding</keyword>
<dbReference type="InterPro" id="IPR005225">
    <property type="entry name" value="Small_GTP-bd"/>
</dbReference>
<feature type="compositionally biased region" description="Basic residues" evidence="11">
    <location>
        <begin position="171"/>
        <end position="186"/>
    </location>
</feature>